<organism evidence="2 3">
    <name type="scientific">Flavilitoribacter nigricans (strain ATCC 23147 / DSM 23189 / NBRC 102662 / NCIMB 1420 / SS-2)</name>
    <name type="common">Lewinella nigricans</name>
    <dbReference type="NCBI Taxonomy" id="1122177"/>
    <lineage>
        <taxon>Bacteria</taxon>
        <taxon>Pseudomonadati</taxon>
        <taxon>Bacteroidota</taxon>
        <taxon>Saprospiria</taxon>
        <taxon>Saprospirales</taxon>
        <taxon>Lewinellaceae</taxon>
        <taxon>Flavilitoribacter</taxon>
    </lineage>
</organism>
<reference evidence="2 3" key="1">
    <citation type="submission" date="2017-10" db="EMBL/GenBank/DDBJ databases">
        <title>The draft genome sequence of Lewinella nigricans NBRC 102662.</title>
        <authorList>
            <person name="Wang K."/>
        </authorList>
    </citation>
    <scope>NUCLEOTIDE SEQUENCE [LARGE SCALE GENOMIC DNA]</scope>
    <source>
        <strain evidence="2 3">NBRC 102662</strain>
    </source>
</reference>
<keyword evidence="1" id="KW-0472">Membrane</keyword>
<name>A0A2D0MWV2_FLAN2</name>
<dbReference type="AlphaFoldDB" id="A0A2D0MWV2"/>
<sequence length="177" mass="19858">MLRNIGYLFFVVFFALGTYLFLTDGQRQHLAKESPPAEYQVKQYSNNDQTAFEHAPTRVTPRAYADDSGAVLVQLPAQAEDGEVIVIEPAPSGGIVNWVTWFYRNFQVFAAILLGLLVAIEPIIRWTPTEKDNNLLRIIQSWLDKVAPNRRTGGGTFAAFKDTKDAPSIAYVPPKRE</sequence>
<feature type="transmembrane region" description="Helical" evidence="1">
    <location>
        <begin position="106"/>
        <end position="124"/>
    </location>
</feature>
<evidence type="ECO:0000313" key="3">
    <source>
        <dbReference type="Proteomes" id="UP000223913"/>
    </source>
</evidence>
<keyword evidence="1" id="KW-0812">Transmembrane</keyword>
<proteinExistence type="predicted"/>
<feature type="transmembrane region" description="Helical" evidence="1">
    <location>
        <begin position="5"/>
        <end position="22"/>
    </location>
</feature>
<dbReference type="EMBL" id="PDUD01000093">
    <property type="protein sequence ID" value="PHN00606.1"/>
    <property type="molecule type" value="Genomic_DNA"/>
</dbReference>
<keyword evidence="3" id="KW-1185">Reference proteome</keyword>
<evidence type="ECO:0000313" key="2">
    <source>
        <dbReference type="EMBL" id="PHN00606.1"/>
    </source>
</evidence>
<keyword evidence="1" id="KW-1133">Transmembrane helix</keyword>
<accession>A0A2D0MWV2</accession>
<comment type="caution">
    <text evidence="2">The sequence shown here is derived from an EMBL/GenBank/DDBJ whole genome shotgun (WGS) entry which is preliminary data.</text>
</comment>
<protein>
    <submittedName>
        <fullName evidence="2">Uncharacterized protein</fullName>
    </submittedName>
</protein>
<dbReference type="Proteomes" id="UP000223913">
    <property type="component" value="Unassembled WGS sequence"/>
</dbReference>
<gene>
    <name evidence="2" type="ORF">CRP01_41370</name>
</gene>
<dbReference type="RefSeq" id="WP_099155981.1">
    <property type="nucleotide sequence ID" value="NZ_PDUD01000093.1"/>
</dbReference>
<evidence type="ECO:0000256" key="1">
    <source>
        <dbReference type="SAM" id="Phobius"/>
    </source>
</evidence>